<evidence type="ECO:0000256" key="2">
    <source>
        <dbReference type="ARBA" id="ARBA00022964"/>
    </source>
</evidence>
<dbReference type="Gene3D" id="2.60.130.10">
    <property type="entry name" value="Aromatic compound dioxygenase"/>
    <property type="match status" value="1"/>
</dbReference>
<proteinExistence type="inferred from homology"/>
<dbReference type="PROSITE" id="PS51318">
    <property type="entry name" value="TAT"/>
    <property type="match status" value="1"/>
</dbReference>
<evidence type="ECO:0000313" key="5">
    <source>
        <dbReference type="EMBL" id="TDD42010.1"/>
    </source>
</evidence>
<gene>
    <name evidence="5" type="ORF">E1288_30755</name>
</gene>
<dbReference type="GO" id="GO:0008199">
    <property type="term" value="F:ferric iron binding"/>
    <property type="evidence" value="ECO:0007669"/>
    <property type="project" value="InterPro"/>
</dbReference>
<keyword evidence="2 5" id="KW-0223">Dioxygenase</keyword>
<sequence>MTDEERRIRRATFLKAGLVTAAAIPAVAGEVLRAPRADAGPLTPTPMCDDGDGPTHEQMEGPYFKPNSPERADLREPGMPGTPLVVSGFVYSISCKPLANVLLDFWQADNAGVYDNTGYTLRGHQFTDAEGRFRLDTIVAGLYPGRTRHIHVKAQAPNQPILTTQLYFPGEPGNNWDQIFDPALLMAVQDGPEGKIATFDFVLNLP</sequence>
<keyword evidence="6" id="KW-1185">Reference proteome</keyword>
<organism evidence="5 6">
    <name type="scientific">Saccharopolyspora elongata</name>
    <dbReference type="NCBI Taxonomy" id="2530387"/>
    <lineage>
        <taxon>Bacteria</taxon>
        <taxon>Bacillati</taxon>
        <taxon>Actinomycetota</taxon>
        <taxon>Actinomycetes</taxon>
        <taxon>Pseudonocardiales</taxon>
        <taxon>Pseudonocardiaceae</taxon>
        <taxon>Saccharopolyspora</taxon>
    </lineage>
</organism>
<dbReference type="RefSeq" id="WP_132491391.1">
    <property type="nucleotide sequence ID" value="NZ_SMKW01000052.1"/>
</dbReference>
<dbReference type="InterPro" id="IPR015889">
    <property type="entry name" value="Intradiol_dOase_core"/>
</dbReference>
<evidence type="ECO:0000259" key="4">
    <source>
        <dbReference type="Pfam" id="PF00775"/>
    </source>
</evidence>
<dbReference type="EMBL" id="SMKW01000052">
    <property type="protein sequence ID" value="TDD42010.1"/>
    <property type="molecule type" value="Genomic_DNA"/>
</dbReference>
<dbReference type="InterPro" id="IPR006311">
    <property type="entry name" value="TAT_signal"/>
</dbReference>
<accession>A0A4R4YD32</accession>
<dbReference type="PANTHER" id="PTHR33711:SF11">
    <property type="entry name" value="DIOXYGENASE"/>
    <property type="match status" value="1"/>
</dbReference>
<name>A0A4R4YD32_9PSEU</name>
<evidence type="ECO:0000313" key="6">
    <source>
        <dbReference type="Proteomes" id="UP000294947"/>
    </source>
</evidence>
<dbReference type="GO" id="GO:0016702">
    <property type="term" value="F:oxidoreductase activity, acting on single donors with incorporation of molecular oxygen, incorporation of two atoms of oxygen"/>
    <property type="evidence" value="ECO:0007669"/>
    <property type="project" value="InterPro"/>
</dbReference>
<evidence type="ECO:0000256" key="1">
    <source>
        <dbReference type="ARBA" id="ARBA00007825"/>
    </source>
</evidence>
<dbReference type="CDD" id="cd00421">
    <property type="entry name" value="intradiol_dioxygenase"/>
    <property type="match status" value="1"/>
</dbReference>
<protein>
    <submittedName>
        <fullName evidence="5">Dioxygenase</fullName>
    </submittedName>
</protein>
<evidence type="ECO:0000256" key="3">
    <source>
        <dbReference type="ARBA" id="ARBA00023002"/>
    </source>
</evidence>
<dbReference type="InterPro" id="IPR000627">
    <property type="entry name" value="Intradiol_dOase_C"/>
</dbReference>
<dbReference type="PANTHER" id="PTHR33711">
    <property type="entry name" value="DIOXYGENASE, PUTATIVE (AFU_ORTHOLOGUE AFUA_2G02910)-RELATED"/>
    <property type="match status" value="1"/>
</dbReference>
<reference evidence="5 6" key="1">
    <citation type="submission" date="2019-03" db="EMBL/GenBank/DDBJ databases">
        <title>Draft genome sequences of novel Actinobacteria.</title>
        <authorList>
            <person name="Sahin N."/>
            <person name="Ay H."/>
            <person name="Saygin H."/>
        </authorList>
    </citation>
    <scope>NUCLEOTIDE SEQUENCE [LARGE SCALE GENOMIC DNA]</scope>
    <source>
        <strain evidence="5 6">7K502</strain>
    </source>
</reference>
<dbReference type="Proteomes" id="UP000294947">
    <property type="component" value="Unassembled WGS sequence"/>
</dbReference>
<feature type="domain" description="Intradiol ring-cleavage dioxygenases" evidence="4">
    <location>
        <begin position="60"/>
        <end position="181"/>
    </location>
</feature>
<dbReference type="InterPro" id="IPR050770">
    <property type="entry name" value="Intradiol_RC_Dioxygenase"/>
</dbReference>
<dbReference type="AlphaFoldDB" id="A0A4R4YD32"/>
<comment type="caution">
    <text evidence="5">The sequence shown here is derived from an EMBL/GenBank/DDBJ whole genome shotgun (WGS) entry which is preliminary data.</text>
</comment>
<dbReference type="SUPFAM" id="SSF49482">
    <property type="entry name" value="Aromatic compound dioxygenase"/>
    <property type="match status" value="1"/>
</dbReference>
<comment type="similarity">
    <text evidence="1">Belongs to the intradiol ring-cleavage dioxygenase family.</text>
</comment>
<keyword evidence="3" id="KW-0560">Oxidoreductase</keyword>
<dbReference type="OrthoDB" id="9800887at2"/>
<dbReference type="Pfam" id="PF00775">
    <property type="entry name" value="Dioxygenase_C"/>
    <property type="match status" value="1"/>
</dbReference>